<dbReference type="EMBL" id="JBHULX010000021">
    <property type="protein sequence ID" value="MFD2591521.1"/>
    <property type="molecule type" value="Genomic_DNA"/>
</dbReference>
<reference evidence="2" key="1">
    <citation type="journal article" date="2019" name="Int. J. Syst. Evol. Microbiol.">
        <title>The Global Catalogue of Microorganisms (GCM) 10K type strain sequencing project: providing services to taxonomists for standard genome sequencing and annotation.</title>
        <authorList>
            <consortium name="The Broad Institute Genomics Platform"/>
            <consortium name="The Broad Institute Genome Sequencing Center for Infectious Disease"/>
            <person name="Wu L."/>
            <person name="Ma J."/>
        </authorList>
    </citation>
    <scope>NUCLEOTIDE SEQUENCE [LARGE SCALE GENOMIC DNA]</scope>
    <source>
        <strain evidence="2">KCTC 42423</strain>
    </source>
</reference>
<gene>
    <name evidence="1" type="ORF">ACFSTE_11850</name>
</gene>
<comment type="caution">
    <text evidence="1">The sequence shown here is derived from an EMBL/GenBank/DDBJ whole genome shotgun (WGS) entry which is preliminary data.</text>
</comment>
<evidence type="ECO:0000313" key="1">
    <source>
        <dbReference type="EMBL" id="MFD2591521.1"/>
    </source>
</evidence>
<protein>
    <submittedName>
        <fullName evidence="1">Uncharacterized protein</fullName>
    </submittedName>
</protein>
<accession>A0ABW5N8J1</accession>
<proteinExistence type="predicted"/>
<sequence>MPASNYCLIDPKGGPIKIQLTVNNGIRSNSSFVLWELQDEKWIKKEKWNLITGDKGFDECIIPQKPDELENNSLAWSVNSCAMIKNLERGEFTIRIIQDTIQRWKKTASRIVPFVGDGKQLQFGNHIIFKHLIDSQNPTTNLWKQIDS</sequence>
<name>A0ABW5N8J1_9FLAO</name>
<keyword evidence="2" id="KW-1185">Reference proteome</keyword>
<evidence type="ECO:0000313" key="2">
    <source>
        <dbReference type="Proteomes" id="UP001597459"/>
    </source>
</evidence>
<organism evidence="1 2">
    <name type="scientific">Aquimarina hainanensis</name>
    <dbReference type="NCBI Taxonomy" id="1578017"/>
    <lineage>
        <taxon>Bacteria</taxon>
        <taxon>Pseudomonadati</taxon>
        <taxon>Bacteroidota</taxon>
        <taxon>Flavobacteriia</taxon>
        <taxon>Flavobacteriales</taxon>
        <taxon>Flavobacteriaceae</taxon>
        <taxon>Aquimarina</taxon>
    </lineage>
</organism>
<dbReference type="RefSeq" id="WP_378257061.1">
    <property type="nucleotide sequence ID" value="NZ_JBHSJV010000001.1"/>
</dbReference>
<dbReference type="Proteomes" id="UP001597459">
    <property type="component" value="Unassembled WGS sequence"/>
</dbReference>